<proteinExistence type="predicted"/>
<name>A0AAD6ULB3_9AGAR</name>
<protein>
    <submittedName>
        <fullName evidence="2">Uncharacterized protein</fullName>
    </submittedName>
</protein>
<dbReference type="EMBL" id="JARJCW010000161">
    <property type="protein sequence ID" value="KAJ7189940.1"/>
    <property type="molecule type" value="Genomic_DNA"/>
</dbReference>
<gene>
    <name evidence="2" type="ORF">GGX14DRAFT_382688</name>
</gene>
<reference evidence="2" key="1">
    <citation type="submission" date="2023-03" db="EMBL/GenBank/DDBJ databases">
        <title>Massive genome expansion in bonnet fungi (Mycena s.s.) driven by repeated elements and novel gene families across ecological guilds.</title>
        <authorList>
            <consortium name="Lawrence Berkeley National Laboratory"/>
            <person name="Harder C.B."/>
            <person name="Miyauchi S."/>
            <person name="Viragh M."/>
            <person name="Kuo A."/>
            <person name="Thoen E."/>
            <person name="Andreopoulos B."/>
            <person name="Lu D."/>
            <person name="Skrede I."/>
            <person name="Drula E."/>
            <person name="Henrissat B."/>
            <person name="Morin E."/>
            <person name="Kohler A."/>
            <person name="Barry K."/>
            <person name="LaButti K."/>
            <person name="Morin E."/>
            <person name="Salamov A."/>
            <person name="Lipzen A."/>
            <person name="Mereny Z."/>
            <person name="Hegedus B."/>
            <person name="Baldrian P."/>
            <person name="Stursova M."/>
            <person name="Weitz H."/>
            <person name="Taylor A."/>
            <person name="Grigoriev I.V."/>
            <person name="Nagy L.G."/>
            <person name="Martin F."/>
            <person name="Kauserud H."/>
        </authorList>
    </citation>
    <scope>NUCLEOTIDE SEQUENCE</scope>
    <source>
        <strain evidence="2">9144</strain>
    </source>
</reference>
<evidence type="ECO:0000313" key="3">
    <source>
        <dbReference type="Proteomes" id="UP001219525"/>
    </source>
</evidence>
<dbReference type="InterPro" id="IPR027417">
    <property type="entry name" value="P-loop_NTPase"/>
</dbReference>
<feature type="compositionally biased region" description="Basic and acidic residues" evidence="1">
    <location>
        <begin position="70"/>
        <end position="82"/>
    </location>
</feature>
<accession>A0AAD6ULB3</accession>
<dbReference type="Proteomes" id="UP001219525">
    <property type="component" value="Unassembled WGS sequence"/>
</dbReference>
<dbReference type="AlphaFoldDB" id="A0AAD6ULB3"/>
<feature type="region of interest" description="Disordered" evidence="1">
    <location>
        <begin position="70"/>
        <end position="92"/>
    </location>
</feature>
<evidence type="ECO:0000256" key="1">
    <source>
        <dbReference type="SAM" id="MobiDB-lite"/>
    </source>
</evidence>
<organism evidence="2 3">
    <name type="scientific">Mycena pura</name>
    <dbReference type="NCBI Taxonomy" id="153505"/>
    <lineage>
        <taxon>Eukaryota</taxon>
        <taxon>Fungi</taxon>
        <taxon>Dikarya</taxon>
        <taxon>Basidiomycota</taxon>
        <taxon>Agaricomycotina</taxon>
        <taxon>Agaricomycetes</taxon>
        <taxon>Agaricomycetidae</taxon>
        <taxon>Agaricales</taxon>
        <taxon>Marasmiineae</taxon>
        <taxon>Mycenaceae</taxon>
        <taxon>Mycena</taxon>
    </lineage>
</organism>
<dbReference type="SUPFAM" id="SSF52540">
    <property type="entry name" value="P-loop containing nucleoside triphosphate hydrolases"/>
    <property type="match status" value="1"/>
</dbReference>
<keyword evidence="3" id="KW-1185">Reference proteome</keyword>
<evidence type="ECO:0000313" key="2">
    <source>
        <dbReference type="EMBL" id="KAJ7189940.1"/>
    </source>
</evidence>
<sequence>MTAHKAKGKTMNAVVVDLESTTGTESPYVMLSRATSLAGVYILRPFKQKVIQRRPSQDVREEFRRMDMLYHQTDHPGVRDGRGSGGSPEILG</sequence>
<comment type="caution">
    <text evidence="2">The sequence shown here is derived from an EMBL/GenBank/DDBJ whole genome shotgun (WGS) entry which is preliminary data.</text>
</comment>